<dbReference type="Pfam" id="PF12680">
    <property type="entry name" value="SnoaL_2"/>
    <property type="match status" value="1"/>
</dbReference>
<organism evidence="3 4">
    <name type="scientific">Agromyces salentinus</name>
    <dbReference type="NCBI Taxonomy" id="269421"/>
    <lineage>
        <taxon>Bacteria</taxon>
        <taxon>Bacillati</taxon>
        <taxon>Actinomycetota</taxon>
        <taxon>Actinomycetes</taxon>
        <taxon>Micrococcales</taxon>
        <taxon>Microbacteriaceae</taxon>
        <taxon>Agromyces</taxon>
    </lineage>
</organism>
<dbReference type="SUPFAM" id="SSF54427">
    <property type="entry name" value="NTF2-like"/>
    <property type="match status" value="1"/>
</dbReference>
<name>A0ABN2MD89_9MICO</name>
<accession>A0ABN2MD89</accession>
<proteinExistence type="predicted"/>
<dbReference type="InterPro" id="IPR037401">
    <property type="entry name" value="SnoaL-like"/>
</dbReference>
<protein>
    <recommendedName>
        <fullName evidence="2">SnoaL-like domain-containing protein</fullName>
    </recommendedName>
</protein>
<evidence type="ECO:0000259" key="2">
    <source>
        <dbReference type="Pfam" id="PF12680"/>
    </source>
</evidence>
<evidence type="ECO:0000313" key="4">
    <source>
        <dbReference type="Proteomes" id="UP001501746"/>
    </source>
</evidence>
<feature type="region of interest" description="Disordered" evidence="1">
    <location>
        <begin position="1"/>
        <end position="29"/>
    </location>
</feature>
<dbReference type="Proteomes" id="UP001501746">
    <property type="component" value="Unassembled WGS sequence"/>
</dbReference>
<evidence type="ECO:0000256" key="1">
    <source>
        <dbReference type="SAM" id="MobiDB-lite"/>
    </source>
</evidence>
<dbReference type="InterPro" id="IPR032710">
    <property type="entry name" value="NTF2-like_dom_sf"/>
</dbReference>
<sequence>MPNRIGALPPKNVGDTGDADDTGDDVRPGGLDARTLVEWTWSMAVSRGAEWVSGYVAAWQSNDPADIAALFTELALYRTSPDSPPRVGHEAIVAGWLDDLDEPGTWAFDWSILHEHDDLVLVQGRTVYPAREDFLNLWIIRLAEDGRATEFTEWYMPRGHKG</sequence>
<feature type="domain" description="SnoaL-like" evidence="2">
    <location>
        <begin position="53"/>
        <end position="150"/>
    </location>
</feature>
<dbReference type="EMBL" id="BAAANK010000001">
    <property type="protein sequence ID" value="GAA1821863.1"/>
    <property type="molecule type" value="Genomic_DNA"/>
</dbReference>
<evidence type="ECO:0000313" key="3">
    <source>
        <dbReference type="EMBL" id="GAA1821863.1"/>
    </source>
</evidence>
<comment type="caution">
    <text evidence="3">The sequence shown here is derived from an EMBL/GenBank/DDBJ whole genome shotgun (WGS) entry which is preliminary data.</text>
</comment>
<dbReference type="Gene3D" id="3.10.450.50">
    <property type="match status" value="1"/>
</dbReference>
<keyword evidence="4" id="KW-1185">Reference proteome</keyword>
<reference evidence="4" key="1">
    <citation type="journal article" date="2019" name="Int. J. Syst. Evol. Microbiol.">
        <title>The Global Catalogue of Microorganisms (GCM) 10K type strain sequencing project: providing services to taxonomists for standard genome sequencing and annotation.</title>
        <authorList>
            <consortium name="The Broad Institute Genomics Platform"/>
            <consortium name="The Broad Institute Genome Sequencing Center for Infectious Disease"/>
            <person name="Wu L."/>
            <person name="Ma J."/>
        </authorList>
    </citation>
    <scope>NUCLEOTIDE SEQUENCE [LARGE SCALE GENOMIC DNA]</scope>
    <source>
        <strain evidence="4">JCM 14323</strain>
    </source>
</reference>
<gene>
    <name evidence="3" type="ORF">GCM10009750_00120</name>
</gene>